<evidence type="ECO:0000256" key="5">
    <source>
        <dbReference type="HAMAP-Rule" id="MF_00978"/>
    </source>
</evidence>
<evidence type="ECO:0000256" key="4">
    <source>
        <dbReference type="ARBA" id="ARBA00023267"/>
    </source>
</evidence>
<evidence type="ECO:0000313" key="7">
    <source>
        <dbReference type="EMBL" id="PRR80145.1"/>
    </source>
</evidence>
<dbReference type="GO" id="GO:0005524">
    <property type="term" value="F:ATP binding"/>
    <property type="evidence" value="ECO:0007669"/>
    <property type="project" value="UniProtKB-UniRule"/>
</dbReference>
<dbReference type="RefSeq" id="WP_106062705.1">
    <property type="nucleotide sequence ID" value="NZ_PVXO01000009.1"/>
</dbReference>
<dbReference type="NCBIfam" id="TIGR00121">
    <property type="entry name" value="birA_ligase"/>
    <property type="match status" value="1"/>
</dbReference>
<keyword evidence="5" id="KW-0238">DNA-binding</keyword>
<evidence type="ECO:0000256" key="1">
    <source>
        <dbReference type="ARBA" id="ARBA00022598"/>
    </source>
</evidence>
<protein>
    <recommendedName>
        <fullName evidence="5">Bifunctional ligase/repressor BirA</fullName>
    </recommendedName>
    <alternativeName>
        <fullName evidence="5">Biotin--[acetyl-CoA-carboxylase] ligase</fullName>
        <ecNumber evidence="5">6.3.4.15</ecNumber>
    </alternativeName>
    <alternativeName>
        <fullName evidence="5">Biotin--protein ligase</fullName>
    </alternativeName>
    <alternativeName>
        <fullName evidence="5">Biotin-[acetyl-CoA carboxylase] synthetase</fullName>
    </alternativeName>
</protein>
<dbReference type="Proteomes" id="UP000239706">
    <property type="component" value="Unassembled WGS sequence"/>
</dbReference>
<dbReference type="InterPro" id="IPR004143">
    <property type="entry name" value="BPL_LPL_catalytic"/>
</dbReference>
<evidence type="ECO:0000259" key="6">
    <source>
        <dbReference type="PROSITE" id="PS51733"/>
    </source>
</evidence>
<feature type="binding site" evidence="5">
    <location>
        <position position="114"/>
    </location>
    <ligand>
        <name>biotin</name>
        <dbReference type="ChEBI" id="CHEBI:57586"/>
    </ligand>
</feature>
<feature type="binding site" evidence="5">
    <location>
        <begin position="90"/>
        <end position="92"/>
    </location>
    <ligand>
        <name>biotin</name>
        <dbReference type="ChEBI" id="CHEBI:57586"/>
    </ligand>
</feature>
<keyword evidence="8" id="KW-1185">Reference proteome</keyword>
<dbReference type="InterPro" id="IPR036388">
    <property type="entry name" value="WH-like_DNA-bd_sf"/>
</dbReference>
<dbReference type="PANTHER" id="PTHR12835">
    <property type="entry name" value="BIOTIN PROTEIN LIGASE"/>
    <property type="match status" value="1"/>
</dbReference>
<dbReference type="EC" id="6.3.4.15" evidence="5"/>
<dbReference type="Pfam" id="PF03099">
    <property type="entry name" value="BPL_LplA_LipB"/>
    <property type="match status" value="1"/>
</dbReference>
<feature type="DNA-binding region" description="H-T-H motif" evidence="5">
    <location>
        <begin position="19"/>
        <end position="38"/>
    </location>
</feature>
<dbReference type="OrthoDB" id="9807064at2"/>
<feature type="domain" description="BPL/LPL catalytic" evidence="6">
    <location>
        <begin position="67"/>
        <end position="257"/>
    </location>
</feature>
<proteinExistence type="inferred from homology"/>
<name>A0A2T0B8G8_9CLOT</name>
<dbReference type="SUPFAM" id="SSF55681">
    <property type="entry name" value="Class II aaRS and biotin synthetases"/>
    <property type="match status" value="1"/>
</dbReference>
<dbReference type="CDD" id="cd16442">
    <property type="entry name" value="BPL"/>
    <property type="match status" value="1"/>
</dbReference>
<feature type="binding site" evidence="5">
    <location>
        <begin position="118"/>
        <end position="120"/>
    </location>
    <ligand>
        <name>biotin</name>
        <dbReference type="ChEBI" id="CHEBI:57586"/>
    </ligand>
</feature>
<dbReference type="Pfam" id="PF02237">
    <property type="entry name" value="BPL_C"/>
    <property type="match status" value="1"/>
</dbReference>
<dbReference type="SUPFAM" id="SSF46785">
    <property type="entry name" value="Winged helix' DNA-binding domain"/>
    <property type="match status" value="1"/>
</dbReference>
<dbReference type="GO" id="GO:0005737">
    <property type="term" value="C:cytoplasm"/>
    <property type="evidence" value="ECO:0007669"/>
    <property type="project" value="TreeGrafter"/>
</dbReference>
<evidence type="ECO:0000256" key="2">
    <source>
        <dbReference type="ARBA" id="ARBA00022741"/>
    </source>
</evidence>
<dbReference type="AlphaFoldDB" id="A0A2T0B8G8"/>
<comment type="catalytic activity">
    <reaction evidence="5">
        <text>biotin + L-lysyl-[protein] + ATP = N(6)-biotinyl-L-lysyl-[protein] + AMP + diphosphate + H(+)</text>
        <dbReference type="Rhea" id="RHEA:11756"/>
        <dbReference type="Rhea" id="RHEA-COMP:9752"/>
        <dbReference type="Rhea" id="RHEA-COMP:10505"/>
        <dbReference type="ChEBI" id="CHEBI:15378"/>
        <dbReference type="ChEBI" id="CHEBI:29969"/>
        <dbReference type="ChEBI" id="CHEBI:30616"/>
        <dbReference type="ChEBI" id="CHEBI:33019"/>
        <dbReference type="ChEBI" id="CHEBI:57586"/>
        <dbReference type="ChEBI" id="CHEBI:83144"/>
        <dbReference type="ChEBI" id="CHEBI:456215"/>
        <dbReference type="EC" id="6.3.4.15"/>
    </reaction>
</comment>
<comment type="caution">
    <text evidence="7">The sequence shown here is derived from an EMBL/GenBank/DDBJ whole genome shotgun (WGS) entry which is preliminary data.</text>
</comment>
<organism evidence="7 8">
    <name type="scientific">Clostridium liquoris</name>
    <dbReference type="NCBI Taxonomy" id="1289519"/>
    <lineage>
        <taxon>Bacteria</taxon>
        <taxon>Bacillati</taxon>
        <taxon>Bacillota</taxon>
        <taxon>Clostridia</taxon>
        <taxon>Eubacteriales</taxon>
        <taxon>Clostridiaceae</taxon>
        <taxon>Clostridium</taxon>
    </lineage>
</organism>
<dbReference type="Gene3D" id="3.30.930.10">
    <property type="entry name" value="Bira Bifunctional Protein, Domain 2"/>
    <property type="match status" value="1"/>
</dbReference>
<dbReference type="HAMAP" id="MF_00978">
    <property type="entry name" value="Bifunct_BirA"/>
    <property type="match status" value="1"/>
</dbReference>
<dbReference type="GO" id="GO:0003677">
    <property type="term" value="F:DNA binding"/>
    <property type="evidence" value="ECO:0007669"/>
    <property type="project" value="UniProtKB-UniRule"/>
</dbReference>
<feature type="binding site" evidence="5">
    <location>
        <position position="184"/>
    </location>
    <ligand>
        <name>biotin</name>
        <dbReference type="ChEBI" id="CHEBI:57586"/>
    </ligand>
</feature>
<evidence type="ECO:0000313" key="8">
    <source>
        <dbReference type="Proteomes" id="UP000239706"/>
    </source>
</evidence>
<dbReference type="SUPFAM" id="SSF50037">
    <property type="entry name" value="C-terminal domain of transcriptional repressors"/>
    <property type="match status" value="1"/>
</dbReference>
<dbReference type="InterPro" id="IPR004408">
    <property type="entry name" value="Biotin_CoA_COase_ligase"/>
</dbReference>
<dbReference type="Pfam" id="PF08279">
    <property type="entry name" value="HTH_11"/>
    <property type="match status" value="1"/>
</dbReference>
<evidence type="ECO:0000256" key="3">
    <source>
        <dbReference type="ARBA" id="ARBA00022840"/>
    </source>
</evidence>
<keyword evidence="4 5" id="KW-0092">Biotin</keyword>
<dbReference type="EMBL" id="PVXO01000009">
    <property type="protein sequence ID" value="PRR80145.1"/>
    <property type="molecule type" value="Genomic_DNA"/>
</dbReference>
<dbReference type="InterPro" id="IPR003142">
    <property type="entry name" value="BPL_C"/>
</dbReference>
<reference evidence="7 8" key="1">
    <citation type="submission" date="2018-03" db="EMBL/GenBank/DDBJ databases">
        <title>Genome sequence of Clostridium liquoris DSM 100320.</title>
        <authorList>
            <person name="Poehlein A."/>
            <person name="Daniel R."/>
        </authorList>
    </citation>
    <scope>NUCLEOTIDE SEQUENCE [LARGE SCALE GENOMIC DNA]</scope>
    <source>
        <strain evidence="7 8">DSM 100320</strain>
    </source>
</reference>
<keyword evidence="3 5" id="KW-0067">ATP-binding</keyword>
<keyword evidence="5" id="KW-0805">Transcription regulation</keyword>
<dbReference type="InterPro" id="IPR030855">
    <property type="entry name" value="Bifunct_BirA"/>
</dbReference>
<sequence length="328" mass="36524">MKENILNLLKESGDSFISGQFISEKLGVTRTAIWKYMNTLKEEGYEIESVSKKGYRLICSPDILTFSEIKEYLNTKFIGKKFIHFDSIDSTNTKAKELASLGEENGTVIISEEQTGGRGRLGRNWCSPKGKGIWLSIILKPDIDPMNIAKITQVAGAAVCKSLLDIGITTYIKWPNDIIINSKKVCGILTEMSGELNMVNYVVLGIGINVNIDAEEFPEDLKEIATSLKIEQEKTINRKELTGRILNNFELLYRNFLNTSSLSASVKICKKHSILLGREIKIINRNTSTLGKAIDIDNEGRLIVQYENGETEAVISGEVSIRGLCGYV</sequence>
<comment type="similarity">
    <text evidence="5">Belongs to the biotin--protein ligase family.</text>
</comment>
<dbReference type="GO" id="GO:0006355">
    <property type="term" value="P:regulation of DNA-templated transcription"/>
    <property type="evidence" value="ECO:0007669"/>
    <property type="project" value="UniProtKB-UniRule"/>
</dbReference>
<dbReference type="InterPro" id="IPR013196">
    <property type="entry name" value="HTH_11"/>
</dbReference>
<dbReference type="GO" id="GO:0004077">
    <property type="term" value="F:biotin--[biotin carboxyl-carrier protein] ligase activity"/>
    <property type="evidence" value="ECO:0007669"/>
    <property type="project" value="UniProtKB-UniRule"/>
</dbReference>
<dbReference type="Gene3D" id="1.10.10.10">
    <property type="entry name" value="Winged helix-like DNA-binding domain superfamily/Winged helix DNA-binding domain"/>
    <property type="match status" value="1"/>
</dbReference>
<dbReference type="Gene3D" id="2.30.30.100">
    <property type="match status" value="1"/>
</dbReference>
<dbReference type="PROSITE" id="PS51733">
    <property type="entry name" value="BPL_LPL_CATALYTIC"/>
    <property type="match status" value="1"/>
</dbReference>
<accession>A0A2T0B8G8</accession>
<keyword evidence="1 5" id="KW-0436">Ligase</keyword>
<comment type="function">
    <text evidence="5">Acts both as a biotin--[acetyl-CoA-carboxylase] ligase and a repressor.</text>
</comment>
<keyword evidence="2 5" id="KW-0547">Nucleotide-binding</keyword>
<gene>
    <name evidence="5 7" type="primary">birA</name>
    <name evidence="7" type="ORF">CLLI_05290</name>
</gene>
<keyword evidence="5" id="KW-0804">Transcription</keyword>
<dbReference type="InterPro" id="IPR008988">
    <property type="entry name" value="Transcriptional_repressor_C"/>
</dbReference>
<dbReference type="InterPro" id="IPR036390">
    <property type="entry name" value="WH_DNA-bd_sf"/>
</dbReference>
<dbReference type="PANTHER" id="PTHR12835:SF5">
    <property type="entry name" value="BIOTIN--PROTEIN LIGASE"/>
    <property type="match status" value="1"/>
</dbReference>
<dbReference type="GO" id="GO:0016740">
    <property type="term" value="F:transferase activity"/>
    <property type="evidence" value="ECO:0007669"/>
    <property type="project" value="UniProtKB-ARBA"/>
</dbReference>
<dbReference type="GO" id="GO:0009249">
    <property type="term" value="P:protein lipoylation"/>
    <property type="evidence" value="ECO:0007669"/>
    <property type="project" value="UniProtKB-ARBA"/>
</dbReference>
<keyword evidence="5" id="KW-0678">Repressor</keyword>
<dbReference type="InterPro" id="IPR045864">
    <property type="entry name" value="aa-tRNA-synth_II/BPL/LPL"/>
</dbReference>